<protein>
    <submittedName>
        <fullName evidence="2">Uncharacterized protein</fullName>
    </submittedName>
</protein>
<dbReference type="AlphaFoldDB" id="A0AAF0GYP1"/>
<dbReference type="Proteomes" id="UP000305410">
    <property type="component" value="Chromosome Linear"/>
</dbReference>
<dbReference type="RefSeq" id="WP_284181022.1">
    <property type="nucleotide sequence ID" value="NZ_CP122963.1"/>
</dbReference>
<feature type="compositionally biased region" description="Basic and acidic residues" evidence="1">
    <location>
        <begin position="26"/>
        <end position="45"/>
    </location>
</feature>
<feature type="region of interest" description="Disordered" evidence="1">
    <location>
        <begin position="1"/>
        <end position="20"/>
    </location>
</feature>
<name>A0AAF0GYP1_AGRTU</name>
<evidence type="ECO:0000256" key="1">
    <source>
        <dbReference type="SAM" id="MobiDB-lite"/>
    </source>
</evidence>
<reference evidence="2" key="2">
    <citation type="submission" date="2023-04" db="EMBL/GenBank/DDBJ databases">
        <title>Complete genome sequence of Agrobacterium salinitolerans CFBP5506.</title>
        <authorList>
            <person name="Yen H.-C."/>
            <person name="Yan X.-H."/>
            <person name="Lai E.-M."/>
            <person name="Kuo C.-H."/>
        </authorList>
    </citation>
    <scope>NUCLEOTIDE SEQUENCE</scope>
    <source>
        <strain evidence="2">CFBP5506</strain>
    </source>
</reference>
<organism evidence="2 3">
    <name type="scientific">Agrobacterium tumefaciens</name>
    <dbReference type="NCBI Taxonomy" id="358"/>
    <lineage>
        <taxon>Bacteria</taxon>
        <taxon>Pseudomonadati</taxon>
        <taxon>Pseudomonadota</taxon>
        <taxon>Alphaproteobacteria</taxon>
        <taxon>Hyphomicrobiales</taxon>
        <taxon>Rhizobiaceae</taxon>
        <taxon>Rhizobium/Agrobacterium group</taxon>
        <taxon>Agrobacterium</taxon>
        <taxon>Agrobacterium tumefaciens complex</taxon>
    </lineage>
</organism>
<sequence length="113" mass="12986">MAGHNRNKRQKNERKAEKPFRVVIEEREPKGYDDRCRRDKQEYGKSTETAAGGQDDSCHVKFSQSGFDIVAYYRRVSSRMLPTKNHVQQSMLLTSQPAAFTAHLNESVVRGNQ</sequence>
<reference evidence="2" key="1">
    <citation type="submission" date="2019-04" db="EMBL/GenBank/DDBJ databases">
        <authorList>
            <person name="Chiang H.-Y."/>
            <person name="Huang Y.-Y."/>
            <person name="Chou L."/>
            <person name="Lai E.-M."/>
            <person name="Kuo C.-H."/>
        </authorList>
    </citation>
    <scope>NUCLEOTIDE SEQUENCE</scope>
    <source>
        <strain evidence="2">CFBP5506</strain>
    </source>
</reference>
<feature type="compositionally biased region" description="Basic residues" evidence="1">
    <location>
        <begin position="1"/>
        <end position="12"/>
    </location>
</feature>
<dbReference type="EMBL" id="CP122963">
    <property type="protein sequence ID" value="WGM60823.1"/>
    <property type="molecule type" value="Genomic_DNA"/>
</dbReference>
<gene>
    <name evidence="2" type="ORF">CFBP5506_14100</name>
</gene>
<proteinExistence type="predicted"/>
<evidence type="ECO:0000313" key="2">
    <source>
        <dbReference type="EMBL" id="WGM60823.1"/>
    </source>
</evidence>
<feature type="region of interest" description="Disordered" evidence="1">
    <location>
        <begin position="26"/>
        <end position="56"/>
    </location>
</feature>
<evidence type="ECO:0000313" key="3">
    <source>
        <dbReference type="Proteomes" id="UP000305410"/>
    </source>
</evidence>
<accession>A0AAF0GYP1</accession>